<dbReference type="InterPro" id="IPR002110">
    <property type="entry name" value="Ankyrin_rpt"/>
</dbReference>
<dbReference type="AlphaFoldDB" id="A0A2T2N433"/>
<keyword evidence="2 3" id="KW-0040">ANK repeat</keyword>
<reference evidence="4 5" key="1">
    <citation type="journal article" date="2018" name="Front. Microbiol.">
        <title>Genome-Wide Analysis of Corynespora cassiicola Leaf Fall Disease Putative Effectors.</title>
        <authorList>
            <person name="Lopez D."/>
            <person name="Ribeiro S."/>
            <person name="Label P."/>
            <person name="Fumanal B."/>
            <person name="Venisse J.S."/>
            <person name="Kohler A."/>
            <person name="de Oliveira R.R."/>
            <person name="Labutti K."/>
            <person name="Lipzen A."/>
            <person name="Lail K."/>
            <person name="Bauer D."/>
            <person name="Ohm R.A."/>
            <person name="Barry K.W."/>
            <person name="Spatafora J."/>
            <person name="Grigoriev I.V."/>
            <person name="Martin F.M."/>
            <person name="Pujade-Renaud V."/>
        </authorList>
    </citation>
    <scope>NUCLEOTIDE SEQUENCE [LARGE SCALE GENOMIC DNA]</scope>
    <source>
        <strain evidence="4 5">Philippines</strain>
    </source>
</reference>
<dbReference type="PROSITE" id="PS50088">
    <property type="entry name" value="ANK_REPEAT"/>
    <property type="match status" value="1"/>
</dbReference>
<dbReference type="Proteomes" id="UP000240883">
    <property type="component" value="Unassembled WGS sequence"/>
</dbReference>
<accession>A0A2T2N433</accession>
<keyword evidence="1" id="KW-0677">Repeat</keyword>
<organism evidence="4 5">
    <name type="scientific">Corynespora cassiicola Philippines</name>
    <dbReference type="NCBI Taxonomy" id="1448308"/>
    <lineage>
        <taxon>Eukaryota</taxon>
        <taxon>Fungi</taxon>
        <taxon>Dikarya</taxon>
        <taxon>Ascomycota</taxon>
        <taxon>Pezizomycotina</taxon>
        <taxon>Dothideomycetes</taxon>
        <taxon>Pleosporomycetidae</taxon>
        <taxon>Pleosporales</taxon>
        <taxon>Corynesporascaceae</taxon>
        <taxon>Corynespora</taxon>
    </lineage>
</organism>
<protein>
    <submittedName>
        <fullName evidence="4">Ankyrin</fullName>
    </submittedName>
</protein>
<dbReference type="Gene3D" id="1.25.40.20">
    <property type="entry name" value="Ankyrin repeat-containing domain"/>
    <property type="match status" value="1"/>
</dbReference>
<dbReference type="PANTHER" id="PTHR24198">
    <property type="entry name" value="ANKYRIN REPEAT AND PROTEIN KINASE DOMAIN-CONTAINING PROTEIN"/>
    <property type="match status" value="1"/>
</dbReference>
<dbReference type="OrthoDB" id="539213at2759"/>
<name>A0A2T2N433_CORCC</name>
<dbReference type="InterPro" id="IPR036770">
    <property type="entry name" value="Ankyrin_rpt-contain_sf"/>
</dbReference>
<evidence type="ECO:0000313" key="5">
    <source>
        <dbReference type="Proteomes" id="UP000240883"/>
    </source>
</evidence>
<dbReference type="EMBL" id="KZ678150">
    <property type="protein sequence ID" value="PSN60205.1"/>
    <property type="molecule type" value="Genomic_DNA"/>
</dbReference>
<dbReference type="PRINTS" id="PR01415">
    <property type="entry name" value="ANKYRIN"/>
</dbReference>
<dbReference type="PROSITE" id="PS50297">
    <property type="entry name" value="ANK_REP_REGION"/>
    <property type="match status" value="1"/>
</dbReference>
<proteinExistence type="predicted"/>
<evidence type="ECO:0000256" key="2">
    <source>
        <dbReference type="ARBA" id="ARBA00023043"/>
    </source>
</evidence>
<dbReference type="Pfam" id="PF12796">
    <property type="entry name" value="Ank_2"/>
    <property type="match status" value="2"/>
</dbReference>
<dbReference type="STRING" id="1448308.A0A2T2N433"/>
<dbReference type="PANTHER" id="PTHR24198:SF165">
    <property type="entry name" value="ANKYRIN REPEAT-CONTAINING PROTEIN-RELATED"/>
    <property type="match status" value="1"/>
</dbReference>
<evidence type="ECO:0000256" key="1">
    <source>
        <dbReference type="ARBA" id="ARBA00022737"/>
    </source>
</evidence>
<keyword evidence="5" id="KW-1185">Reference proteome</keyword>
<dbReference type="SUPFAM" id="SSF48403">
    <property type="entry name" value="Ankyrin repeat"/>
    <property type="match status" value="1"/>
</dbReference>
<dbReference type="SMART" id="SM00248">
    <property type="entry name" value="ANK"/>
    <property type="match status" value="5"/>
</dbReference>
<gene>
    <name evidence="4" type="ORF">BS50DRAFT_211398</name>
</gene>
<evidence type="ECO:0000313" key="4">
    <source>
        <dbReference type="EMBL" id="PSN60205.1"/>
    </source>
</evidence>
<sequence>MSYHKIMAMAVERIFELRKGIKDPFADSWTDASYYTIAFEGTESFQFVNFYQNLDSATLSFLEHQLLDSSHDATKEASEYVLSQIVGQALTTITWEEKCPICYHADGDRIIRSLMKREDVGHEFLVRIAQMNRHLRDRTHWDLDVWDQVDMENTRLVELSYLIHEKAEVTMKSMDLYEAMPLSTKTHACFTPDNINHRIIMSGTMDYRDCLGRSSTLQWLDSKVNGFEEEDMEFFKDVTTSENINLQDVLGRSLLHASIQKNWVPAVAHLLELGADVGLETIYGSLALHFAALKGHFEICELLIAHSRADRHLNHLDCQGNAALYYAIGRNNIEIVKLFLSGDKKLNPNACAVDKGPPPLIKAIYVGNDEMVDLLLQNGANPRIIFYGHTAFYYAVRMRHIGIMRLLGAKTSTSTYENLDVRAQALRDLQEIVGEQIAQQGQLDIEFPINRLGQ</sequence>
<evidence type="ECO:0000256" key="3">
    <source>
        <dbReference type="PROSITE-ProRule" id="PRU00023"/>
    </source>
</evidence>
<feature type="repeat" description="ANK" evidence="3">
    <location>
        <begin position="355"/>
        <end position="381"/>
    </location>
</feature>